<evidence type="ECO:0000259" key="1">
    <source>
        <dbReference type="Pfam" id="PF12770"/>
    </source>
</evidence>
<accession>A0AAD9QSH9</accession>
<name>A0AAD9QSH9_ACRCE</name>
<dbReference type="EMBL" id="JARQWQ010000017">
    <property type="protein sequence ID" value="KAK2566301.1"/>
    <property type="molecule type" value="Genomic_DNA"/>
</dbReference>
<evidence type="ECO:0000313" key="2">
    <source>
        <dbReference type="EMBL" id="KAK2566301.1"/>
    </source>
</evidence>
<gene>
    <name evidence="2" type="ORF">P5673_009790</name>
</gene>
<protein>
    <submittedName>
        <fullName evidence="2">Tetratricopeptide repeat protein 28</fullName>
    </submittedName>
</protein>
<comment type="caution">
    <text evidence="2">The sequence shown here is derived from an EMBL/GenBank/DDBJ whole genome shotgun (WGS) entry which is preliminary data.</text>
</comment>
<dbReference type="InterPro" id="IPR024983">
    <property type="entry name" value="CHAT_dom"/>
</dbReference>
<proteinExistence type="predicted"/>
<dbReference type="AlphaFoldDB" id="A0AAD9QSH9"/>
<dbReference type="Pfam" id="PF12770">
    <property type="entry name" value="CHAT"/>
    <property type="match status" value="1"/>
</dbReference>
<feature type="domain" description="CHAT" evidence="1">
    <location>
        <begin position="98"/>
        <end position="373"/>
    </location>
</feature>
<dbReference type="Proteomes" id="UP001249851">
    <property type="component" value="Unassembled WGS sequence"/>
</dbReference>
<reference evidence="2" key="1">
    <citation type="journal article" date="2023" name="G3 (Bethesda)">
        <title>Whole genome assembly and annotation of the endangered Caribbean coral Acropora cervicornis.</title>
        <authorList>
            <person name="Selwyn J.D."/>
            <person name="Vollmer S.V."/>
        </authorList>
    </citation>
    <scope>NUCLEOTIDE SEQUENCE</scope>
    <source>
        <strain evidence="2">K2</strain>
    </source>
</reference>
<dbReference type="PANTHER" id="PTHR10098">
    <property type="entry name" value="RAPSYN-RELATED"/>
    <property type="match status" value="1"/>
</dbReference>
<organism evidence="2 3">
    <name type="scientific">Acropora cervicornis</name>
    <name type="common">Staghorn coral</name>
    <dbReference type="NCBI Taxonomy" id="6130"/>
    <lineage>
        <taxon>Eukaryota</taxon>
        <taxon>Metazoa</taxon>
        <taxon>Cnidaria</taxon>
        <taxon>Anthozoa</taxon>
        <taxon>Hexacorallia</taxon>
        <taxon>Scleractinia</taxon>
        <taxon>Astrocoeniina</taxon>
        <taxon>Acroporidae</taxon>
        <taxon>Acropora</taxon>
    </lineage>
</organism>
<dbReference type="PANTHER" id="PTHR10098:SF108">
    <property type="entry name" value="TETRATRICOPEPTIDE REPEAT PROTEIN 28"/>
    <property type="match status" value="1"/>
</dbReference>
<sequence length="514" mass="55746">MSACFTPDCVPSNTVFMAVDGEEIFFCVVQDSGDVQSRRKEITNEDVKSFIISLNQSIGTRGGVICENRSIDEPCGEQLADERAPGNGFHAVQSQRHALRMLYDVIIAPIADLCEGNDILFVPEGPLCLVPYAALLDSKEKYMCEFFRIRLIPSLATLKLITDCPGDFHEKTGPLLVGDPCLQEVPQYLRKGLDQLPYAKSEVGMIGRILGTAPLTGEKATKDEVLKRLSSVALVHIAAHGRMETGQILLAPSPSTRVRTEKDCLLTMTDVLQANLRAKLVVLSCCHSAEGEIKAEGVVGIARAFLGAGARSVLVSLWVIDDEATMEFMKHFYGELVKAKKASEALHRAINCIRESQQFREVDYWAPFVLIGDDVTLEFLIDGFDRPMPPTALPPSSLGHMHVIAPGVKPASSSLLSPIYGALKAPSPSAIISPALRKILCTVSPAADAPISTWAKLGEVSGVALVSICEAYATTPLDFLWHNISTPPVTVLQISRCEVCVCVEVPTSSANNWK</sequence>
<evidence type="ECO:0000313" key="3">
    <source>
        <dbReference type="Proteomes" id="UP001249851"/>
    </source>
</evidence>
<reference evidence="2" key="2">
    <citation type="journal article" date="2023" name="Science">
        <title>Genomic signatures of disease resistance in endangered staghorn corals.</title>
        <authorList>
            <person name="Vollmer S.V."/>
            <person name="Selwyn J.D."/>
            <person name="Despard B.A."/>
            <person name="Roesel C.L."/>
        </authorList>
    </citation>
    <scope>NUCLEOTIDE SEQUENCE</scope>
    <source>
        <strain evidence="2">K2</strain>
    </source>
</reference>
<keyword evidence="3" id="KW-1185">Reference proteome</keyword>